<feature type="coiled-coil region" evidence="1">
    <location>
        <begin position="43"/>
        <end position="108"/>
    </location>
</feature>
<evidence type="ECO:0000259" key="3">
    <source>
        <dbReference type="Pfam" id="PF03050"/>
    </source>
</evidence>
<feature type="compositionally biased region" description="Basic and acidic residues" evidence="2">
    <location>
        <begin position="124"/>
        <end position="142"/>
    </location>
</feature>
<dbReference type="InterPro" id="IPR052344">
    <property type="entry name" value="Transposase-related"/>
</dbReference>
<name>A0A413JYY5_BACFG</name>
<protein>
    <submittedName>
        <fullName evidence="4">IS66 family transposase</fullName>
    </submittedName>
</protein>
<dbReference type="Proteomes" id="UP000284614">
    <property type="component" value="Unassembled WGS sequence"/>
</dbReference>
<comment type="caution">
    <text evidence="4">The sequence shown here is derived from an EMBL/GenBank/DDBJ whole genome shotgun (WGS) entry which is preliminary data.</text>
</comment>
<organism evidence="4 5">
    <name type="scientific">Bacteroides fragilis</name>
    <dbReference type="NCBI Taxonomy" id="817"/>
    <lineage>
        <taxon>Bacteria</taxon>
        <taxon>Pseudomonadati</taxon>
        <taxon>Bacteroidota</taxon>
        <taxon>Bacteroidia</taxon>
        <taxon>Bacteroidales</taxon>
        <taxon>Bacteroidaceae</taxon>
        <taxon>Bacteroides</taxon>
    </lineage>
</organism>
<dbReference type="RefSeq" id="WP_005819692.1">
    <property type="nucleotide sequence ID" value="NZ_JAGJHH010000002.1"/>
</dbReference>
<feature type="region of interest" description="Disordered" evidence="2">
    <location>
        <begin position="116"/>
        <end position="164"/>
    </location>
</feature>
<feature type="domain" description="Transposase IS66 central" evidence="3">
    <location>
        <begin position="254"/>
        <end position="547"/>
    </location>
</feature>
<dbReference type="EMBL" id="QSDG01000009">
    <property type="protein sequence ID" value="RGY68582.1"/>
    <property type="molecule type" value="Genomic_DNA"/>
</dbReference>
<dbReference type="PANTHER" id="PTHR33678">
    <property type="entry name" value="BLL1576 PROTEIN"/>
    <property type="match status" value="1"/>
</dbReference>
<evidence type="ECO:0000256" key="1">
    <source>
        <dbReference type="SAM" id="Coils"/>
    </source>
</evidence>
<dbReference type="InterPro" id="IPR004291">
    <property type="entry name" value="Transposase_IS66_central"/>
</dbReference>
<dbReference type="PANTHER" id="PTHR33678:SF2">
    <property type="match status" value="1"/>
</dbReference>
<gene>
    <name evidence="4" type="ORF">DXA27_12050</name>
</gene>
<reference evidence="4 5" key="1">
    <citation type="submission" date="2018-08" db="EMBL/GenBank/DDBJ databases">
        <title>A genome reference for cultivated species of the human gut microbiota.</title>
        <authorList>
            <person name="Zou Y."/>
            <person name="Xue W."/>
            <person name="Luo G."/>
        </authorList>
    </citation>
    <scope>NUCLEOTIDE SEQUENCE [LARGE SCALE GENOMIC DNA]</scope>
    <source>
        <strain evidence="4 5">OF01-1</strain>
    </source>
</reference>
<accession>A0A413JYY5</accession>
<keyword evidence="1" id="KW-0175">Coiled coil</keyword>
<evidence type="ECO:0000313" key="5">
    <source>
        <dbReference type="Proteomes" id="UP000284614"/>
    </source>
</evidence>
<evidence type="ECO:0000256" key="2">
    <source>
        <dbReference type="SAM" id="MobiDB-lite"/>
    </source>
</evidence>
<sequence>MDQEELHTRILMRDYLERQELNASSSFTDPCADMEPDEMRRYVRFLLGQLEEKQEQMNRVLDDLSELKAASKEQSKLLERVMALTDELDELRKRNAELVRSNKKLEDRLGVVNNDHYNTSKSRKGIDKDKGVKGRNDDRSDFDGTVPTTPTDTGSVDTSAPVYSGASRKGTTYKKDIVGDPIEHKCDRSKLPAGTVILKVMKSKVVRTVVNLIEEHHFEVLKVKYLDGSIKHVYLPCDDDNQAHLYNEVVSGTHITASLLFYLLFNRYQMCSPDYRESKNRLSDMDWNTCRQNLANWADKGAVQLNKLIPALKSIALEPGSNVNVDETWCRYQTHFGHKKTYMWCLVNKKACIVIFFYEDCLDELGTKHEGGRGRSVLKDFLGDAQIKSLQSDGYNVYMYLDDELMEVEHLCCLAHARNKFKDAYNQGCEKARFFLEQIAKLYKREDDYRRDKLAATRIQEKRNDIYTNGIVNALRSELYDLLALPEEEKSDLMRTALNYLHKFWEQLFAYRKDGEYTIDNLAAERAIRPLTVQRKNSLFFCSTKGALRSAVYNTFIETCKQAGISFRSFFCKYMTEIRKGRTDYENLLPMTISLTN</sequence>
<proteinExistence type="predicted"/>
<dbReference type="Pfam" id="PF03050">
    <property type="entry name" value="DDE_Tnp_IS66"/>
    <property type="match status" value="1"/>
</dbReference>
<feature type="compositionally biased region" description="Low complexity" evidence="2">
    <location>
        <begin position="144"/>
        <end position="159"/>
    </location>
</feature>
<dbReference type="AlphaFoldDB" id="A0A413JYY5"/>
<evidence type="ECO:0000313" key="4">
    <source>
        <dbReference type="EMBL" id="RGY68582.1"/>
    </source>
</evidence>
<dbReference type="NCBIfam" id="NF033517">
    <property type="entry name" value="transpos_IS66"/>
    <property type="match status" value="1"/>
</dbReference>